<organism evidence="1 2">
    <name type="scientific">Goodfellowiella coeruleoviolacea</name>
    <dbReference type="NCBI Taxonomy" id="334858"/>
    <lineage>
        <taxon>Bacteria</taxon>
        <taxon>Bacillati</taxon>
        <taxon>Actinomycetota</taxon>
        <taxon>Actinomycetes</taxon>
        <taxon>Pseudonocardiales</taxon>
        <taxon>Pseudonocardiaceae</taxon>
        <taxon>Goodfellowiella</taxon>
    </lineage>
</organism>
<evidence type="ECO:0000313" key="2">
    <source>
        <dbReference type="Proteomes" id="UP001206128"/>
    </source>
</evidence>
<dbReference type="PANTHER" id="PTHR33361">
    <property type="entry name" value="GLR0591 PROTEIN"/>
    <property type="match status" value="1"/>
</dbReference>
<dbReference type="InterPro" id="IPR010281">
    <property type="entry name" value="DUF885"/>
</dbReference>
<dbReference type="PANTHER" id="PTHR33361:SF2">
    <property type="entry name" value="DUF885 DOMAIN-CONTAINING PROTEIN"/>
    <property type="match status" value="1"/>
</dbReference>
<comment type="caution">
    <text evidence="1">The sequence shown here is derived from an EMBL/GenBank/DDBJ whole genome shotgun (WGS) entry which is preliminary data.</text>
</comment>
<name>A0AAE3GFN4_9PSEU</name>
<dbReference type="EMBL" id="JAMTCK010000007">
    <property type="protein sequence ID" value="MCP2166494.1"/>
    <property type="molecule type" value="Genomic_DNA"/>
</dbReference>
<dbReference type="Pfam" id="PF05960">
    <property type="entry name" value="DUF885"/>
    <property type="match status" value="1"/>
</dbReference>
<reference evidence="1" key="1">
    <citation type="submission" date="2022-06" db="EMBL/GenBank/DDBJ databases">
        <title>Genomic Encyclopedia of Archaeal and Bacterial Type Strains, Phase II (KMG-II): from individual species to whole genera.</title>
        <authorList>
            <person name="Goeker M."/>
        </authorList>
    </citation>
    <scope>NUCLEOTIDE SEQUENCE</scope>
    <source>
        <strain evidence="1">DSM 43935</strain>
    </source>
</reference>
<dbReference type="AlphaFoldDB" id="A0AAE3GFN4"/>
<protein>
    <submittedName>
        <fullName evidence="1">Uncharacterized conserved protein, DUF885 familyt</fullName>
    </submittedName>
</protein>
<sequence>MREVTDAARAAAPSATAPSAAELADDLLDAIAVERPVDATFVGIPGHDHELPDLSEAGVARLRERAARIADQAAACADPDRVTVGVVRQQAESMLARLDARTVEFVLADAFESGGTNPLAMLPQLTPTGQRAETDHLTRLAAVPDYYAALAERHRTGLAAGRLPVDRMARNAIAYVDRFLAQDPNPLLHHPLTGDRAEQRARLVAERVLPALAGYRDVLAEEVLGRGRPDEQPGLCWLPDGAAHYAALARQHTTTDHTPEQLHRIGLDLIAALDAEYREVGGRAFGLDTAEQVRHRLRTDPALLWRDAEEMLAVARAAVARASAAAPAWFRRLPLAACEVRPVPDADAPVAAPAYYIDPAPDGSRPGIFFTNTHEVTTRTRFIAEAVAFHEAVPGHHFQIATAQELTGLPLLRTLAPVTSYQEGWALYTERLADEMGLYSDDVMRLGMLAEDSVRAARLVVDTGLHALGWTRQQCVDYLRANTVLSEVEVQSETDRYIECPGQALSYMVGRLEIQRLRGQAEAELGSAFDLRDFHDVVLGGGPLPLSVLADVVRDWVATTRGAAGDR</sequence>
<dbReference type="Proteomes" id="UP001206128">
    <property type="component" value="Unassembled WGS sequence"/>
</dbReference>
<gene>
    <name evidence="1" type="ORF">LX83_003362</name>
</gene>
<evidence type="ECO:0000313" key="1">
    <source>
        <dbReference type="EMBL" id="MCP2166494.1"/>
    </source>
</evidence>
<keyword evidence="2" id="KW-1185">Reference proteome</keyword>
<accession>A0AAE3GFN4</accession>
<proteinExistence type="predicted"/>